<feature type="transmembrane region" description="Helical" evidence="1">
    <location>
        <begin position="96"/>
        <end position="118"/>
    </location>
</feature>
<comment type="caution">
    <text evidence="3">The sequence shown here is derived from an EMBL/GenBank/DDBJ whole genome shotgun (WGS) entry which is preliminary data.</text>
</comment>
<dbReference type="Pfam" id="PF00892">
    <property type="entry name" value="EamA"/>
    <property type="match status" value="1"/>
</dbReference>
<organism evidence="3 4">
    <name type="scientific">Aquamicrobium zhengzhouense</name>
    <dbReference type="NCBI Taxonomy" id="2781738"/>
    <lineage>
        <taxon>Bacteria</taxon>
        <taxon>Pseudomonadati</taxon>
        <taxon>Pseudomonadota</taxon>
        <taxon>Alphaproteobacteria</taxon>
        <taxon>Hyphomicrobiales</taxon>
        <taxon>Phyllobacteriaceae</taxon>
        <taxon>Aquamicrobium</taxon>
    </lineage>
</organism>
<feature type="transmembrane region" description="Helical" evidence="1">
    <location>
        <begin position="150"/>
        <end position="167"/>
    </location>
</feature>
<evidence type="ECO:0000313" key="4">
    <source>
        <dbReference type="Proteomes" id="UP000601789"/>
    </source>
</evidence>
<evidence type="ECO:0000313" key="3">
    <source>
        <dbReference type="EMBL" id="MBI1619190.1"/>
    </source>
</evidence>
<dbReference type="SUPFAM" id="SSF103481">
    <property type="entry name" value="Multidrug resistance efflux transporter EmrE"/>
    <property type="match status" value="2"/>
</dbReference>
<feature type="transmembrane region" description="Helical" evidence="1">
    <location>
        <begin position="125"/>
        <end position="144"/>
    </location>
</feature>
<dbReference type="Proteomes" id="UP000601789">
    <property type="component" value="Unassembled WGS sequence"/>
</dbReference>
<keyword evidence="4" id="KW-1185">Reference proteome</keyword>
<feature type="transmembrane region" description="Helical" evidence="1">
    <location>
        <begin position="179"/>
        <end position="202"/>
    </location>
</feature>
<protein>
    <submittedName>
        <fullName evidence="3">DMT family transporter</fullName>
    </submittedName>
</protein>
<dbReference type="InterPro" id="IPR000620">
    <property type="entry name" value="EamA_dom"/>
</dbReference>
<reference evidence="3 4" key="1">
    <citation type="submission" date="2020-10" db="EMBL/GenBank/DDBJ databases">
        <title>Aquamicrobium zhengzhouensis sp. nov., a exopolysaccharide producing bacterium isolated from farmland soil.</title>
        <authorList>
            <person name="Wang X."/>
        </authorList>
    </citation>
    <scope>NUCLEOTIDE SEQUENCE [LARGE SCALE GENOMIC DNA]</scope>
    <source>
        <strain evidence="4">cd-1</strain>
    </source>
</reference>
<feature type="transmembrane region" description="Helical" evidence="1">
    <location>
        <begin position="208"/>
        <end position="228"/>
    </location>
</feature>
<keyword evidence="1" id="KW-1133">Transmembrane helix</keyword>
<accession>A0ABS0S7C0</accession>
<feature type="domain" description="EamA" evidence="2">
    <location>
        <begin position="9"/>
        <end position="140"/>
    </location>
</feature>
<dbReference type="RefSeq" id="WP_198473296.1">
    <property type="nucleotide sequence ID" value="NZ_JADGMQ010000001.1"/>
</dbReference>
<feature type="transmembrane region" description="Helical" evidence="1">
    <location>
        <begin position="35"/>
        <end position="55"/>
    </location>
</feature>
<keyword evidence="1" id="KW-0812">Transmembrane</keyword>
<gene>
    <name evidence="3" type="ORF">IOD40_00720</name>
</gene>
<dbReference type="PANTHER" id="PTHR22911:SF135">
    <property type="entry name" value="BLR4310 PROTEIN"/>
    <property type="match status" value="1"/>
</dbReference>
<name>A0ABS0S7C0_9HYPH</name>
<dbReference type="PANTHER" id="PTHR22911">
    <property type="entry name" value="ACYL-MALONYL CONDENSING ENZYME-RELATED"/>
    <property type="match status" value="1"/>
</dbReference>
<dbReference type="EMBL" id="JADGMQ010000001">
    <property type="protein sequence ID" value="MBI1619190.1"/>
    <property type="molecule type" value="Genomic_DNA"/>
</dbReference>
<keyword evidence="1" id="KW-0472">Membrane</keyword>
<dbReference type="InterPro" id="IPR037185">
    <property type="entry name" value="EmrE-like"/>
</dbReference>
<sequence length="306" mass="32582">MPLSSNMRSAIFMIVAMAGFTISDAISKAVIGHISFGQLLFVRGCAATAIIAVIVWRKGLFAHSRKLLHISVLWRCVGEVGATLTFMAALSQMPLANVHAILQALPLAVTMGAALFLAEQVGWRRWMAIAAGFIGVLIVVRPGMEGFTGYSILTLISVAFCALRDLATNRIPREVPSMLVSTLTAAIVTVAGALIIVPQGGWQPLGSYHLGLILTAAVILLFGYHFLIMSMREGDLSFVASFRYTGLLWAIALGYLVFGDVPDALTLTGSAIVVASGIYTLYRERKAGKPKVVTKSTGPSMAPDGL</sequence>
<evidence type="ECO:0000256" key="1">
    <source>
        <dbReference type="SAM" id="Phobius"/>
    </source>
</evidence>
<evidence type="ECO:0000259" key="2">
    <source>
        <dbReference type="Pfam" id="PF00892"/>
    </source>
</evidence>
<proteinExistence type="predicted"/>
<feature type="transmembrane region" description="Helical" evidence="1">
    <location>
        <begin position="264"/>
        <end position="282"/>
    </location>
</feature>
<feature type="transmembrane region" description="Helical" evidence="1">
    <location>
        <begin position="240"/>
        <end position="258"/>
    </location>
</feature>